<sequence>MYDVPIYLYKQHKEWSEKIKTKTFLLIPSCCFFSLFLSTTMARRNTKLAYIVNDAKRNATYKKRKNSLIKKTKEISTLCGVETCAIIYSSNGLQPEVWPSHFEVQKVLYKFLTMPPLEQSRKMFDQEIFLKQRIMKAQDQLKKKKIQNRKEMMSLLMFKCLSTGKVEENVNAQNANDLLWVIDENLKEIDEKITRDHSQDGKPMDGNVQGMIQTNFNSGVNEMVPFGNFNLSNGFWHGPSIN</sequence>
<keyword evidence="5" id="KW-0539">Nucleus</keyword>
<reference evidence="8" key="1">
    <citation type="journal article" date="2020" name="Nat. Commun.">
        <title>Genome sequence of the cluster root forming white lupin.</title>
        <authorList>
            <person name="Hufnagel B."/>
            <person name="Marques A."/>
            <person name="Soriano A."/>
            <person name="Marques L."/>
            <person name="Divol F."/>
            <person name="Doumas P."/>
            <person name="Sallet E."/>
            <person name="Mancinotti D."/>
            <person name="Carrere S."/>
            <person name="Marande W."/>
            <person name="Arribat S."/>
            <person name="Keller J."/>
            <person name="Huneau C."/>
            <person name="Blein T."/>
            <person name="Aime D."/>
            <person name="Laguerre M."/>
            <person name="Taylor J."/>
            <person name="Schubert V."/>
            <person name="Nelson M."/>
            <person name="Geu-Flores F."/>
            <person name="Crespi M."/>
            <person name="Gallardo-Guerrero K."/>
            <person name="Delaux P.-M."/>
            <person name="Salse J."/>
            <person name="Berges H."/>
            <person name="Guyot R."/>
            <person name="Gouzy J."/>
            <person name="Peret B."/>
        </authorList>
    </citation>
    <scope>NUCLEOTIDE SEQUENCE [LARGE SCALE GENOMIC DNA]</scope>
    <source>
        <strain evidence="8">cv. Amiga</strain>
    </source>
</reference>
<dbReference type="SMART" id="SM00432">
    <property type="entry name" value="MADS"/>
    <property type="match status" value="1"/>
</dbReference>
<comment type="caution">
    <text evidence="7">The sequence shown here is derived from an EMBL/GenBank/DDBJ whole genome shotgun (WGS) entry which is preliminary data.</text>
</comment>
<evidence type="ECO:0000313" key="7">
    <source>
        <dbReference type="EMBL" id="KAE9598945.1"/>
    </source>
</evidence>
<dbReference type="GO" id="GO:0000981">
    <property type="term" value="F:DNA-binding transcription factor activity, RNA polymerase II-specific"/>
    <property type="evidence" value="ECO:0007669"/>
    <property type="project" value="InterPro"/>
</dbReference>
<dbReference type="InterPro" id="IPR002100">
    <property type="entry name" value="TF_MADSbox"/>
</dbReference>
<dbReference type="AlphaFoldDB" id="A0A6A4P7Q1"/>
<dbReference type="Gene3D" id="3.40.1810.10">
    <property type="entry name" value="Transcription factor, MADS-box"/>
    <property type="match status" value="1"/>
</dbReference>
<comment type="subcellular location">
    <subcellularLocation>
        <location evidence="1">Nucleus</location>
    </subcellularLocation>
</comment>
<protein>
    <submittedName>
        <fullName evidence="7">Putative transcription factor MADS-type1 family</fullName>
    </submittedName>
</protein>
<keyword evidence="4" id="KW-0804">Transcription</keyword>
<dbReference type="PROSITE" id="PS50066">
    <property type="entry name" value="MADS_BOX_2"/>
    <property type="match status" value="1"/>
</dbReference>
<dbReference type="InterPro" id="IPR036879">
    <property type="entry name" value="TF_MADSbox_sf"/>
</dbReference>
<accession>A0A6A4P7Q1</accession>
<dbReference type="PANTHER" id="PTHR11945">
    <property type="entry name" value="MADS BOX PROTEIN"/>
    <property type="match status" value="1"/>
</dbReference>
<feature type="domain" description="MADS-box" evidence="6">
    <location>
        <begin position="41"/>
        <end position="92"/>
    </location>
</feature>
<evidence type="ECO:0000256" key="5">
    <source>
        <dbReference type="ARBA" id="ARBA00023242"/>
    </source>
</evidence>
<dbReference type="Proteomes" id="UP000447434">
    <property type="component" value="Chromosome 15"/>
</dbReference>
<dbReference type="EMBL" id="WOCE01000015">
    <property type="protein sequence ID" value="KAE9598945.1"/>
    <property type="molecule type" value="Genomic_DNA"/>
</dbReference>
<dbReference type="CDD" id="cd00266">
    <property type="entry name" value="MADS_SRF_like"/>
    <property type="match status" value="1"/>
</dbReference>
<evidence type="ECO:0000256" key="4">
    <source>
        <dbReference type="ARBA" id="ARBA00023163"/>
    </source>
</evidence>
<dbReference type="GO" id="GO:0046983">
    <property type="term" value="F:protein dimerization activity"/>
    <property type="evidence" value="ECO:0007669"/>
    <property type="project" value="InterPro"/>
</dbReference>
<keyword evidence="3" id="KW-0238">DNA-binding</keyword>
<dbReference type="GO" id="GO:0005634">
    <property type="term" value="C:nucleus"/>
    <property type="evidence" value="ECO:0007669"/>
    <property type="project" value="UniProtKB-SubCell"/>
</dbReference>
<evidence type="ECO:0000313" key="8">
    <source>
        <dbReference type="Proteomes" id="UP000447434"/>
    </source>
</evidence>
<dbReference type="PANTHER" id="PTHR11945:SF387">
    <property type="entry name" value="AGAMOUS-LIKE MADS-BOX PROTEIN AGL80"/>
    <property type="match status" value="1"/>
</dbReference>
<evidence type="ECO:0000256" key="3">
    <source>
        <dbReference type="ARBA" id="ARBA00023125"/>
    </source>
</evidence>
<dbReference type="InterPro" id="IPR033897">
    <property type="entry name" value="SRF-like_MADS-box"/>
</dbReference>
<proteinExistence type="predicted"/>
<dbReference type="Pfam" id="PF00319">
    <property type="entry name" value="SRF-TF"/>
    <property type="match status" value="1"/>
</dbReference>
<name>A0A6A4P7Q1_LUPAL</name>
<evidence type="ECO:0000256" key="2">
    <source>
        <dbReference type="ARBA" id="ARBA00023015"/>
    </source>
</evidence>
<dbReference type="FunFam" id="3.40.1810.10:FF:000018">
    <property type="entry name" value="agamous-like MADS-box protein AGL80"/>
    <property type="match status" value="1"/>
</dbReference>
<dbReference type="GO" id="GO:0045944">
    <property type="term" value="P:positive regulation of transcription by RNA polymerase II"/>
    <property type="evidence" value="ECO:0007669"/>
    <property type="project" value="InterPro"/>
</dbReference>
<dbReference type="OrthoDB" id="1692623at2759"/>
<evidence type="ECO:0000256" key="1">
    <source>
        <dbReference type="ARBA" id="ARBA00004123"/>
    </source>
</evidence>
<gene>
    <name evidence="7" type="ORF">Lalb_Chr15g0086381</name>
</gene>
<organism evidence="7 8">
    <name type="scientific">Lupinus albus</name>
    <name type="common">White lupine</name>
    <name type="synonym">Lupinus termis</name>
    <dbReference type="NCBI Taxonomy" id="3870"/>
    <lineage>
        <taxon>Eukaryota</taxon>
        <taxon>Viridiplantae</taxon>
        <taxon>Streptophyta</taxon>
        <taxon>Embryophyta</taxon>
        <taxon>Tracheophyta</taxon>
        <taxon>Spermatophyta</taxon>
        <taxon>Magnoliopsida</taxon>
        <taxon>eudicotyledons</taxon>
        <taxon>Gunneridae</taxon>
        <taxon>Pentapetalae</taxon>
        <taxon>rosids</taxon>
        <taxon>fabids</taxon>
        <taxon>Fabales</taxon>
        <taxon>Fabaceae</taxon>
        <taxon>Papilionoideae</taxon>
        <taxon>50 kb inversion clade</taxon>
        <taxon>genistoids sensu lato</taxon>
        <taxon>core genistoids</taxon>
        <taxon>Genisteae</taxon>
        <taxon>Lupinus</taxon>
    </lineage>
</organism>
<dbReference type="PRINTS" id="PR00404">
    <property type="entry name" value="MADSDOMAIN"/>
</dbReference>
<keyword evidence="2" id="KW-0805">Transcription regulation</keyword>
<dbReference type="GO" id="GO:0000978">
    <property type="term" value="F:RNA polymerase II cis-regulatory region sequence-specific DNA binding"/>
    <property type="evidence" value="ECO:0007669"/>
    <property type="project" value="TreeGrafter"/>
</dbReference>
<dbReference type="SUPFAM" id="SSF55455">
    <property type="entry name" value="SRF-like"/>
    <property type="match status" value="1"/>
</dbReference>
<keyword evidence="8" id="KW-1185">Reference proteome</keyword>
<evidence type="ECO:0000259" key="6">
    <source>
        <dbReference type="PROSITE" id="PS50066"/>
    </source>
</evidence>